<accession>A0A1S9PAL0</accession>
<dbReference type="InterPro" id="IPR050386">
    <property type="entry name" value="Glycosyl_hydrolase_5"/>
</dbReference>
<dbReference type="Pfam" id="PF00150">
    <property type="entry name" value="Cellulase"/>
    <property type="match status" value="1"/>
</dbReference>
<dbReference type="Gene3D" id="3.20.20.80">
    <property type="entry name" value="Glycosidases"/>
    <property type="match status" value="1"/>
</dbReference>
<evidence type="ECO:0000313" key="6">
    <source>
        <dbReference type="Proteomes" id="UP000189739"/>
    </source>
</evidence>
<dbReference type="SUPFAM" id="SSF51445">
    <property type="entry name" value="(Trans)glycosidases"/>
    <property type="match status" value="1"/>
</dbReference>
<keyword evidence="2 3" id="KW-0326">Glycosidase</keyword>
<dbReference type="InterPro" id="IPR001547">
    <property type="entry name" value="Glyco_hydro_5"/>
</dbReference>
<proteinExistence type="inferred from homology"/>
<feature type="domain" description="Glycoside hydrolase family 5" evidence="4">
    <location>
        <begin position="100"/>
        <end position="346"/>
    </location>
</feature>
<keyword evidence="1 3" id="KW-0378">Hydrolase</keyword>
<sequence length="425" mass="48743">MNKSTISLKSHPISHHMKKVLILLAVLTASLGLCAQSPKFISTKGKEIIGVDGKPFFIKGTNLGNWLVPEGYMFKFKSVNSQRLINQAVTELIGPEETRLFWKKFQDTYITQADIKFIKASGANSIRIPFNYKLFTSESYMGMNNPNRGFELLDRVIAWCKQEKLYVMLDMHCAPGGQTGDNIDDGDGYPFLFTSAANRKQTADIWKRIADHYKNESIILGYDLLNEPIAHYFKVDELNPHLEPTYKEITAAVRSVDKNHIVFIGGAQWDSNFKIFGKPFDTKAVYTFHKYWTDATKAVVQEYIDFREKYKVPIYVGETGENTDEWVRDFRIVCEQNNIGWHYWPYKKLDNTRGFMSFNVPDGYQEIIDYTEKPRASFEEVRKAAPADRAKIKAALYAFLENCKFTNSTPQKGYIEALGLKVPAK</sequence>
<dbReference type="STRING" id="1792845.BC343_12550"/>
<dbReference type="Proteomes" id="UP000189739">
    <property type="component" value="Unassembled WGS sequence"/>
</dbReference>
<dbReference type="InterPro" id="IPR017853">
    <property type="entry name" value="GH"/>
</dbReference>
<dbReference type="GO" id="GO:0009251">
    <property type="term" value="P:glucan catabolic process"/>
    <property type="evidence" value="ECO:0007669"/>
    <property type="project" value="TreeGrafter"/>
</dbReference>
<comment type="similarity">
    <text evidence="3">Belongs to the glycosyl hydrolase 5 (cellulase A) family.</text>
</comment>
<reference evidence="5 6" key="1">
    <citation type="submission" date="2016-07" db="EMBL/GenBank/DDBJ databases">
        <title>Genomic analysis of zinc-resistant bacterium Mucilaginibacter pedocola TBZ30.</title>
        <authorList>
            <person name="Huang J."/>
            <person name="Tang J."/>
        </authorList>
    </citation>
    <scope>NUCLEOTIDE SEQUENCE [LARGE SCALE GENOMIC DNA]</scope>
    <source>
        <strain evidence="5 6">TBZ30</strain>
    </source>
</reference>
<dbReference type="PANTHER" id="PTHR31297:SF13">
    <property type="entry name" value="PUTATIVE-RELATED"/>
    <property type="match status" value="1"/>
</dbReference>
<dbReference type="GO" id="GO:0008422">
    <property type="term" value="F:beta-glucosidase activity"/>
    <property type="evidence" value="ECO:0007669"/>
    <property type="project" value="TreeGrafter"/>
</dbReference>
<dbReference type="GO" id="GO:0005576">
    <property type="term" value="C:extracellular region"/>
    <property type="evidence" value="ECO:0007669"/>
    <property type="project" value="TreeGrafter"/>
</dbReference>
<evidence type="ECO:0000256" key="1">
    <source>
        <dbReference type="ARBA" id="ARBA00022801"/>
    </source>
</evidence>
<dbReference type="InterPro" id="IPR018087">
    <property type="entry name" value="Glyco_hydro_5_CS"/>
</dbReference>
<dbReference type="EMBL" id="MBTF01000035">
    <property type="protein sequence ID" value="OOQ57628.1"/>
    <property type="molecule type" value="Genomic_DNA"/>
</dbReference>
<keyword evidence="6" id="KW-1185">Reference proteome</keyword>
<protein>
    <submittedName>
        <fullName evidence="5">Glycosyl hydrolase family 5</fullName>
    </submittedName>
</protein>
<organism evidence="5 6">
    <name type="scientific">Mucilaginibacter pedocola</name>
    <dbReference type="NCBI Taxonomy" id="1792845"/>
    <lineage>
        <taxon>Bacteria</taxon>
        <taxon>Pseudomonadati</taxon>
        <taxon>Bacteroidota</taxon>
        <taxon>Sphingobacteriia</taxon>
        <taxon>Sphingobacteriales</taxon>
        <taxon>Sphingobacteriaceae</taxon>
        <taxon>Mucilaginibacter</taxon>
    </lineage>
</organism>
<dbReference type="PROSITE" id="PS00659">
    <property type="entry name" value="GLYCOSYL_HYDROL_F5"/>
    <property type="match status" value="1"/>
</dbReference>
<dbReference type="GO" id="GO:0009986">
    <property type="term" value="C:cell surface"/>
    <property type="evidence" value="ECO:0007669"/>
    <property type="project" value="TreeGrafter"/>
</dbReference>
<evidence type="ECO:0000256" key="3">
    <source>
        <dbReference type="RuleBase" id="RU361153"/>
    </source>
</evidence>
<dbReference type="PANTHER" id="PTHR31297">
    <property type="entry name" value="GLUCAN ENDO-1,6-BETA-GLUCOSIDASE B"/>
    <property type="match status" value="1"/>
</dbReference>
<comment type="caution">
    <text evidence="5">The sequence shown here is derived from an EMBL/GenBank/DDBJ whole genome shotgun (WGS) entry which is preliminary data.</text>
</comment>
<evidence type="ECO:0000259" key="4">
    <source>
        <dbReference type="Pfam" id="PF00150"/>
    </source>
</evidence>
<gene>
    <name evidence="5" type="ORF">BC343_12550</name>
</gene>
<name>A0A1S9PAL0_9SPHI</name>
<evidence type="ECO:0000313" key="5">
    <source>
        <dbReference type="EMBL" id="OOQ57628.1"/>
    </source>
</evidence>
<dbReference type="AlphaFoldDB" id="A0A1S9PAL0"/>
<evidence type="ECO:0000256" key="2">
    <source>
        <dbReference type="ARBA" id="ARBA00023295"/>
    </source>
</evidence>